<gene>
    <name evidence="1" type="ORF">PoB_005004700</name>
</gene>
<dbReference type="Proteomes" id="UP000735302">
    <property type="component" value="Unassembled WGS sequence"/>
</dbReference>
<dbReference type="AlphaFoldDB" id="A0AAV4BWN4"/>
<accession>A0AAV4BWN4</accession>
<organism evidence="1 2">
    <name type="scientific">Plakobranchus ocellatus</name>
    <dbReference type="NCBI Taxonomy" id="259542"/>
    <lineage>
        <taxon>Eukaryota</taxon>
        <taxon>Metazoa</taxon>
        <taxon>Spiralia</taxon>
        <taxon>Lophotrochozoa</taxon>
        <taxon>Mollusca</taxon>
        <taxon>Gastropoda</taxon>
        <taxon>Heterobranchia</taxon>
        <taxon>Euthyneura</taxon>
        <taxon>Panpulmonata</taxon>
        <taxon>Sacoglossa</taxon>
        <taxon>Placobranchoidea</taxon>
        <taxon>Plakobranchidae</taxon>
        <taxon>Plakobranchus</taxon>
    </lineage>
</organism>
<dbReference type="EMBL" id="BLXT01005511">
    <property type="protein sequence ID" value="GFO23542.1"/>
    <property type="molecule type" value="Genomic_DNA"/>
</dbReference>
<evidence type="ECO:0000313" key="2">
    <source>
        <dbReference type="Proteomes" id="UP000735302"/>
    </source>
</evidence>
<sequence>MQACCIMDPVQAKIIPGLFALARPPGSILDTGQSGFRAVSLLLRHQRPRFGTEAHNVNDKPSTTFTIFGGRYSNLQSGKNQTPEPV</sequence>
<evidence type="ECO:0000313" key="1">
    <source>
        <dbReference type="EMBL" id="GFO23542.1"/>
    </source>
</evidence>
<proteinExistence type="predicted"/>
<keyword evidence="2" id="KW-1185">Reference proteome</keyword>
<reference evidence="1 2" key="1">
    <citation type="journal article" date="2021" name="Elife">
        <title>Chloroplast acquisition without the gene transfer in kleptoplastic sea slugs, Plakobranchus ocellatus.</title>
        <authorList>
            <person name="Maeda T."/>
            <person name="Takahashi S."/>
            <person name="Yoshida T."/>
            <person name="Shimamura S."/>
            <person name="Takaki Y."/>
            <person name="Nagai Y."/>
            <person name="Toyoda A."/>
            <person name="Suzuki Y."/>
            <person name="Arimoto A."/>
            <person name="Ishii H."/>
            <person name="Satoh N."/>
            <person name="Nishiyama T."/>
            <person name="Hasebe M."/>
            <person name="Maruyama T."/>
            <person name="Minagawa J."/>
            <person name="Obokata J."/>
            <person name="Shigenobu S."/>
        </authorList>
    </citation>
    <scope>NUCLEOTIDE SEQUENCE [LARGE SCALE GENOMIC DNA]</scope>
</reference>
<comment type="caution">
    <text evidence="1">The sequence shown here is derived from an EMBL/GenBank/DDBJ whole genome shotgun (WGS) entry which is preliminary data.</text>
</comment>
<name>A0AAV4BWN4_9GAST</name>
<protein>
    <submittedName>
        <fullName evidence="1">Uncharacterized protein</fullName>
    </submittedName>
</protein>